<evidence type="ECO:0000259" key="6">
    <source>
        <dbReference type="PROSITE" id="PS51677"/>
    </source>
</evidence>
<sequence>MPNTKSTGPWPSGARAAISFTMDNMGEAADLTRNLWPDSRPIGQHYSATQVLPAMLELLKKYNVLATYFIESWNINVYGDFILGHVAAAGHEIGWHAWRHEPWARLTDEEERENFKRSFGPEGIQSWLTDNKCEPYCGFRPPGGIINGDRTLNLCREFGLRYISPAGEEAATVKVGPPGNVLTVLPFKWATVDAYFYMESFAGLRKMRGEYSTEPQSTEVLMQRYRMEIDKTIESGGFLSVLFHPFLTNTPERLEAMEFVLRYLNEKRDAGEIWLTRCKDVDEYVRKHPNAVGQDARLDLSSWC</sequence>
<evidence type="ECO:0000256" key="5">
    <source>
        <dbReference type="ARBA" id="ARBA00048494"/>
    </source>
</evidence>
<dbReference type="InterPro" id="IPR011330">
    <property type="entry name" value="Glyco_hydro/deAcase_b/a-brl"/>
</dbReference>
<evidence type="ECO:0000313" key="8">
    <source>
        <dbReference type="Proteomes" id="UP000777438"/>
    </source>
</evidence>
<keyword evidence="2" id="KW-0146">Chitin degradation</keyword>
<dbReference type="GO" id="GO:0005975">
    <property type="term" value="P:carbohydrate metabolic process"/>
    <property type="evidence" value="ECO:0007669"/>
    <property type="project" value="InterPro"/>
</dbReference>
<reference evidence="7 8" key="1">
    <citation type="journal article" date="2021" name="Nat. Commun.">
        <title>Genetic determinants of endophytism in the Arabidopsis root mycobiome.</title>
        <authorList>
            <person name="Mesny F."/>
            <person name="Miyauchi S."/>
            <person name="Thiergart T."/>
            <person name="Pickel B."/>
            <person name="Atanasova L."/>
            <person name="Karlsson M."/>
            <person name="Huettel B."/>
            <person name="Barry K.W."/>
            <person name="Haridas S."/>
            <person name="Chen C."/>
            <person name="Bauer D."/>
            <person name="Andreopoulos W."/>
            <person name="Pangilinan J."/>
            <person name="LaButti K."/>
            <person name="Riley R."/>
            <person name="Lipzen A."/>
            <person name="Clum A."/>
            <person name="Drula E."/>
            <person name="Henrissat B."/>
            <person name="Kohler A."/>
            <person name="Grigoriev I.V."/>
            <person name="Martin F.M."/>
            <person name="Hacquard S."/>
        </authorList>
    </citation>
    <scope>NUCLEOTIDE SEQUENCE [LARGE SCALE GENOMIC DNA]</scope>
    <source>
        <strain evidence="7 8">MPI-CAGE-CH-0241</strain>
    </source>
</reference>
<protein>
    <recommendedName>
        <fullName evidence="4">chitin deacetylase</fullName>
        <ecNumber evidence="4">3.5.1.41</ecNumber>
    </recommendedName>
</protein>
<dbReference type="PROSITE" id="PS51677">
    <property type="entry name" value="NODB"/>
    <property type="match status" value="1"/>
</dbReference>
<keyword evidence="2" id="KW-0624">Polysaccharide degradation</keyword>
<dbReference type="Pfam" id="PF01522">
    <property type="entry name" value="Polysacc_deac_1"/>
    <property type="match status" value="1"/>
</dbReference>
<name>A0A9P9AFW1_9HYPO</name>
<dbReference type="GO" id="GO:0006032">
    <property type="term" value="P:chitin catabolic process"/>
    <property type="evidence" value="ECO:0007669"/>
    <property type="project" value="UniProtKB-KW"/>
</dbReference>
<dbReference type="EC" id="3.5.1.41" evidence="4"/>
<dbReference type="SUPFAM" id="SSF88713">
    <property type="entry name" value="Glycoside hydrolase/deacetylase"/>
    <property type="match status" value="1"/>
</dbReference>
<evidence type="ECO:0000313" key="7">
    <source>
        <dbReference type="EMBL" id="KAH6874406.1"/>
    </source>
</evidence>
<evidence type="ECO:0000256" key="2">
    <source>
        <dbReference type="ARBA" id="ARBA00023024"/>
    </source>
</evidence>
<feature type="domain" description="NodB homology" evidence="6">
    <location>
        <begin position="38"/>
        <end position="276"/>
    </location>
</feature>
<proteinExistence type="predicted"/>
<comment type="catalytic activity">
    <reaction evidence="5">
        <text>[(1-&gt;4)-N-acetyl-beta-D-glucosaminyl](n) + n H2O = chitosan + n acetate</text>
        <dbReference type="Rhea" id="RHEA:10464"/>
        <dbReference type="Rhea" id="RHEA-COMP:9593"/>
        <dbReference type="Rhea" id="RHEA-COMP:9597"/>
        <dbReference type="ChEBI" id="CHEBI:15377"/>
        <dbReference type="ChEBI" id="CHEBI:17029"/>
        <dbReference type="ChEBI" id="CHEBI:30089"/>
        <dbReference type="ChEBI" id="CHEBI:57704"/>
        <dbReference type="EC" id="3.5.1.41"/>
    </reaction>
    <physiologicalReaction direction="left-to-right" evidence="5">
        <dbReference type="Rhea" id="RHEA:10465"/>
    </physiologicalReaction>
</comment>
<evidence type="ECO:0000256" key="3">
    <source>
        <dbReference type="ARBA" id="ARBA00023285"/>
    </source>
</evidence>
<dbReference type="PANTHER" id="PTHR10587">
    <property type="entry name" value="GLYCOSYL TRANSFERASE-RELATED"/>
    <property type="match status" value="1"/>
</dbReference>
<keyword evidence="2" id="KW-0119">Carbohydrate metabolism</keyword>
<dbReference type="InterPro" id="IPR050248">
    <property type="entry name" value="Polysacc_deacetylase_ArnD"/>
</dbReference>
<dbReference type="OrthoDB" id="3162524at2759"/>
<dbReference type="AlphaFoldDB" id="A0A9P9AFW1"/>
<evidence type="ECO:0000256" key="1">
    <source>
        <dbReference type="ARBA" id="ARBA00001941"/>
    </source>
</evidence>
<accession>A0A9P9AFW1</accession>
<organism evidence="7 8">
    <name type="scientific">Thelonectria olida</name>
    <dbReference type="NCBI Taxonomy" id="1576542"/>
    <lineage>
        <taxon>Eukaryota</taxon>
        <taxon>Fungi</taxon>
        <taxon>Dikarya</taxon>
        <taxon>Ascomycota</taxon>
        <taxon>Pezizomycotina</taxon>
        <taxon>Sordariomycetes</taxon>
        <taxon>Hypocreomycetidae</taxon>
        <taxon>Hypocreales</taxon>
        <taxon>Nectriaceae</taxon>
        <taxon>Thelonectria</taxon>
    </lineage>
</organism>
<keyword evidence="8" id="KW-1185">Reference proteome</keyword>
<dbReference type="Gene3D" id="3.20.20.370">
    <property type="entry name" value="Glycoside hydrolase/deacetylase"/>
    <property type="match status" value="1"/>
</dbReference>
<dbReference type="GO" id="GO:0009272">
    <property type="term" value="P:fungal-type cell wall biogenesis"/>
    <property type="evidence" value="ECO:0007669"/>
    <property type="project" value="UniProtKB-ARBA"/>
</dbReference>
<keyword evidence="3" id="KW-0170">Cobalt</keyword>
<gene>
    <name evidence="7" type="ORF">B0T10DRAFT_498870</name>
</gene>
<dbReference type="InterPro" id="IPR002509">
    <property type="entry name" value="NODB_dom"/>
</dbReference>
<evidence type="ECO:0000256" key="4">
    <source>
        <dbReference type="ARBA" id="ARBA00024056"/>
    </source>
</evidence>
<comment type="cofactor">
    <cofactor evidence="1">
        <name>Co(2+)</name>
        <dbReference type="ChEBI" id="CHEBI:48828"/>
    </cofactor>
</comment>
<dbReference type="Proteomes" id="UP000777438">
    <property type="component" value="Unassembled WGS sequence"/>
</dbReference>
<dbReference type="GO" id="GO:0004099">
    <property type="term" value="F:chitin deacetylase activity"/>
    <property type="evidence" value="ECO:0007669"/>
    <property type="project" value="UniProtKB-EC"/>
</dbReference>
<comment type="caution">
    <text evidence="7">The sequence shown here is derived from an EMBL/GenBank/DDBJ whole genome shotgun (WGS) entry which is preliminary data.</text>
</comment>
<dbReference type="EMBL" id="JAGPYM010000039">
    <property type="protein sequence ID" value="KAH6874406.1"/>
    <property type="molecule type" value="Genomic_DNA"/>
</dbReference>